<feature type="repeat" description="TPR" evidence="16">
    <location>
        <begin position="347"/>
        <end position="380"/>
    </location>
</feature>
<comment type="function">
    <text evidence="1">Transfers mannosyl residues to the hydroxyl group of serine or threonine residues.</text>
</comment>
<feature type="transmembrane region" description="Helical" evidence="18">
    <location>
        <begin position="71"/>
        <end position="89"/>
    </location>
</feature>
<dbReference type="OrthoDB" id="66906at2759"/>
<evidence type="ECO:0000259" key="19">
    <source>
        <dbReference type="Pfam" id="PF08409"/>
    </source>
</evidence>
<evidence type="ECO:0000256" key="6">
    <source>
        <dbReference type="ARBA" id="ARBA00012839"/>
    </source>
</evidence>
<dbReference type="PROSITE" id="PS50005">
    <property type="entry name" value="TPR"/>
    <property type="match status" value="4"/>
</dbReference>
<proteinExistence type="inferred from homology"/>
<dbReference type="Proteomes" id="UP000030765">
    <property type="component" value="Unassembled WGS sequence"/>
</dbReference>
<evidence type="ECO:0000256" key="12">
    <source>
        <dbReference type="ARBA" id="ARBA00022989"/>
    </source>
</evidence>
<comment type="subcellular location">
    <subcellularLocation>
        <location evidence="3">Endoplasmic reticulum</location>
    </subcellularLocation>
    <subcellularLocation>
        <location evidence="2">Membrane</location>
        <topology evidence="2">Multi-pass membrane protein</topology>
    </subcellularLocation>
</comment>
<dbReference type="EMBL" id="KE525347">
    <property type="protein sequence ID" value="KFB49856.1"/>
    <property type="molecule type" value="Genomic_DNA"/>
</dbReference>
<comment type="catalytic activity">
    <reaction evidence="15">
        <text>a di-trans,poly-cis-dolichyl beta-D-mannosyl phosphate + L-seryl-[protein] = 3-O-(alpha-D-mannosyl)-L-seryl-[protein] + a di-trans,poly-cis-dolichyl phosphate + H(+)</text>
        <dbReference type="Rhea" id="RHEA:17377"/>
        <dbReference type="Rhea" id="RHEA-COMP:9863"/>
        <dbReference type="Rhea" id="RHEA-COMP:13546"/>
        <dbReference type="Rhea" id="RHEA-COMP:19498"/>
        <dbReference type="Rhea" id="RHEA-COMP:19501"/>
        <dbReference type="ChEBI" id="CHEBI:15378"/>
        <dbReference type="ChEBI" id="CHEBI:29999"/>
        <dbReference type="ChEBI" id="CHEBI:57683"/>
        <dbReference type="ChEBI" id="CHEBI:58211"/>
        <dbReference type="ChEBI" id="CHEBI:137321"/>
        <dbReference type="EC" id="2.4.1.109"/>
    </reaction>
</comment>
<keyword evidence="13 18" id="KW-0472">Membrane</keyword>
<keyword evidence="8 18" id="KW-0812">Transmembrane</keyword>
<keyword evidence="12 18" id="KW-1133">Transmembrane helix</keyword>
<dbReference type="GO" id="GO:0004169">
    <property type="term" value="F:dolichyl-phosphate-mannose-protein mannosyltransferase activity"/>
    <property type="evidence" value="ECO:0007669"/>
    <property type="project" value="UniProtKB-EC"/>
</dbReference>
<evidence type="ECO:0000313" key="22">
    <source>
        <dbReference type="Proteomes" id="UP000030765"/>
    </source>
</evidence>
<dbReference type="PANTHER" id="PTHR44395:SF1">
    <property type="entry name" value="PROTEIN O-MANNOSYL-TRANSFERASE TMTC3"/>
    <property type="match status" value="1"/>
</dbReference>
<comment type="pathway">
    <text evidence="4">Protein modification; protein glycosylation.</text>
</comment>
<dbReference type="InterPro" id="IPR019734">
    <property type="entry name" value="TPR_rpt"/>
</dbReference>
<feature type="domain" description="DUF1736" evidence="19">
    <location>
        <begin position="16"/>
        <end position="80"/>
    </location>
</feature>
<keyword evidence="10 16" id="KW-0802">TPR repeat</keyword>
<evidence type="ECO:0000256" key="15">
    <source>
        <dbReference type="ARBA" id="ARBA00045102"/>
    </source>
</evidence>
<evidence type="ECO:0000256" key="7">
    <source>
        <dbReference type="ARBA" id="ARBA00022679"/>
    </source>
</evidence>
<dbReference type="VEuPathDB" id="VectorBase:ASIS000371"/>
<dbReference type="EMBL" id="ATLV01023902">
    <property type="status" value="NOT_ANNOTATED_CDS"/>
    <property type="molecule type" value="Genomic_DNA"/>
</dbReference>
<feature type="repeat" description="TPR" evidence="16">
    <location>
        <begin position="196"/>
        <end position="229"/>
    </location>
</feature>
<keyword evidence="11" id="KW-0256">Endoplasmic reticulum</keyword>
<evidence type="ECO:0000256" key="5">
    <source>
        <dbReference type="ARBA" id="ARBA00007882"/>
    </source>
</evidence>
<dbReference type="VEuPathDB" id="VectorBase:ASIC017880"/>
<dbReference type="GO" id="GO:0016020">
    <property type="term" value="C:membrane"/>
    <property type="evidence" value="ECO:0007669"/>
    <property type="project" value="UniProtKB-SubCell"/>
</dbReference>
<evidence type="ECO:0000313" key="21">
    <source>
        <dbReference type="EnsemblMetazoa" id="ASIC017880-PA"/>
    </source>
</evidence>
<dbReference type="EnsemblMetazoa" id="ASIC017880-RA">
    <property type="protein sequence ID" value="ASIC017880-PA"/>
    <property type="gene ID" value="ASIC017880"/>
</dbReference>
<evidence type="ECO:0000256" key="9">
    <source>
        <dbReference type="ARBA" id="ARBA00022737"/>
    </source>
</evidence>
<keyword evidence="9" id="KW-0677">Repeat</keyword>
<evidence type="ECO:0000256" key="8">
    <source>
        <dbReference type="ARBA" id="ARBA00022692"/>
    </source>
</evidence>
<dbReference type="PANTHER" id="PTHR44395">
    <property type="match status" value="1"/>
</dbReference>
<evidence type="ECO:0000256" key="2">
    <source>
        <dbReference type="ARBA" id="ARBA00004141"/>
    </source>
</evidence>
<dbReference type="Pfam" id="PF13414">
    <property type="entry name" value="TPR_11"/>
    <property type="match status" value="1"/>
</dbReference>
<comment type="similarity">
    <text evidence="5">Belongs to the TMTC family.</text>
</comment>
<feature type="compositionally biased region" description="Low complexity" evidence="17">
    <location>
        <begin position="720"/>
        <end position="729"/>
    </location>
</feature>
<evidence type="ECO:0000256" key="10">
    <source>
        <dbReference type="ARBA" id="ARBA00022803"/>
    </source>
</evidence>
<keyword evidence="7" id="KW-0808">Transferase</keyword>
<dbReference type="Pfam" id="PF13181">
    <property type="entry name" value="TPR_8"/>
    <property type="match status" value="2"/>
</dbReference>
<keyword evidence="22" id="KW-1185">Reference proteome</keyword>
<dbReference type="GO" id="GO:0005783">
    <property type="term" value="C:endoplasmic reticulum"/>
    <property type="evidence" value="ECO:0007669"/>
    <property type="project" value="UniProtKB-SubCell"/>
</dbReference>
<dbReference type="FunFam" id="1.25.40.10:FF:000528">
    <property type="entry name" value="Transmembrane and TPR repeat-containing protein 3"/>
    <property type="match status" value="1"/>
</dbReference>
<feature type="transmembrane region" description="Helical" evidence="18">
    <location>
        <begin position="96"/>
        <end position="117"/>
    </location>
</feature>
<feature type="region of interest" description="Disordered" evidence="17">
    <location>
        <begin position="586"/>
        <end position="605"/>
    </location>
</feature>
<dbReference type="SUPFAM" id="SSF48439">
    <property type="entry name" value="Protein prenylyltransferase"/>
    <property type="match status" value="1"/>
</dbReference>
<feature type="region of interest" description="Disordered" evidence="17">
    <location>
        <begin position="620"/>
        <end position="763"/>
    </location>
</feature>
<feature type="compositionally biased region" description="Basic and acidic residues" evidence="17">
    <location>
        <begin position="699"/>
        <end position="716"/>
    </location>
</feature>
<dbReference type="InterPro" id="IPR011990">
    <property type="entry name" value="TPR-like_helical_dom_sf"/>
</dbReference>
<feature type="compositionally biased region" description="Polar residues" evidence="17">
    <location>
        <begin position="730"/>
        <end position="739"/>
    </location>
</feature>
<dbReference type="OMA" id="KMTWCCL"/>
<dbReference type="Pfam" id="PF13432">
    <property type="entry name" value="TPR_16"/>
    <property type="match status" value="1"/>
</dbReference>
<organism evidence="20">
    <name type="scientific">Anopheles sinensis</name>
    <name type="common">Mosquito</name>
    <dbReference type="NCBI Taxonomy" id="74873"/>
    <lineage>
        <taxon>Eukaryota</taxon>
        <taxon>Metazoa</taxon>
        <taxon>Ecdysozoa</taxon>
        <taxon>Arthropoda</taxon>
        <taxon>Hexapoda</taxon>
        <taxon>Insecta</taxon>
        <taxon>Pterygota</taxon>
        <taxon>Neoptera</taxon>
        <taxon>Endopterygota</taxon>
        <taxon>Diptera</taxon>
        <taxon>Nematocera</taxon>
        <taxon>Culicoidea</taxon>
        <taxon>Culicidae</taxon>
        <taxon>Anophelinae</taxon>
        <taxon>Anopheles</taxon>
    </lineage>
</organism>
<dbReference type="Gene3D" id="1.25.40.10">
    <property type="entry name" value="Tetratricopeptide repeat domain"/>
    <property type="match status" value="4"/>
</dbReference>
<comment type="catalytic activity">
    <reaction evidence="14">
        <text>a di-trans,poly-cis-dolichyl beta-D-mannosyl phosphate + L-threonyl-[protein] = 3-O-(alpha-D-mannosyl)-L-threonyl-[protein] + a di-trans,poly-cis-dolichyl phosphate + H(+)</text>
        <dbReference type="Rhea" id="RHEA:53396"/>
        <dbReference type="Rhea" id="RHEA-COMP:11060"/>
        <dbReference type="Rhea" id="RHEA-COMP:13547"/>
        <dbReference type="Rhea" id="RHEA-COMP:19498"/>
        <dbReference type="Rhea" id="RHEA-COMP:19501"/>
        <dbReference type="ChEBI" id="CHEBI:15378"/>
        <dbReference type="ChEBI" id="CHEBI:30013"/>
        <dbReference type="ChEBI" id="CHEBI:57683"/>
        <dbReference type="ChEBI" id="CHEBI:58211"/>
        <dbReference type="ChEBI" id="CHEBI:137323"/>
        <dbReference type="EC" id="2.4.1.109"/>
    </reaction>
</comment>
<evidence type="ECO:0000256" key="17">
    <source>
        <dbReference type="SAM" id="MobiDB-lite"/>
    </source>
</evidence>
<feature type="repeat" description="TPR" evidence="16">
    <location>
        <begin position="313"/>
        <end position="346"/>
    </location>
</feature>
<evidence type="ECO:0000256" key="18">
    <source>
        <dbReference type="SAM" id="Phobius"/>
    </source>
</evidence>
<evidence type="ECO:0000256" key="1">
    <source>
        <dbReference type="ARBA" id="ARBA00003582"/>
    </source>
</evidence>
<dbReference type="AlphaFoldDB" id="A0A084WI12"/>
<feature type="transmembrane region" description="Helical" evidence="18">
    <location>
        <begin position="129"/>
        <end position="147"/>
    </location>
</feature>
<dbReference type="EC" id="2.4.1.109" evidence="6"/>
<evidence type="ECO:0000256" key="16">
    <source>
        <dbReference type="PROSITE-ProRule" id="PRU00339"/>
    </source>
</evidence>
<sequence length="763" mass="85970">MGKRTENNTTVTGAIRFDNPASVAITPARQLSYNYLVSVNLWLLLFPCDLCCDWTMGTVPLVESFTDPRNLSTLGAYTVIGVLAWVAFVENYRQKSAVVVMGLAFMVLPFLPASNLFFPVGFVIAERVLYMPSMGFCILVAYGFHVLSERWSRKMTWCCLGFLLLTHSLKTYNRNADWESEYSIFMSGLKVNQRNAKLFNNVGHALESEGRFEEALQFFHKAVRVQEDDVGAHINVGRTYNHLKMFKEAEMAYLKAKSLLPKAKPGESYQARIAPNHLNVFLNLANLISKNATRLEEADLLYRQAISMRSDYTQAYINRGDILIKLNRTKEAQEVYERALLYDSANPDIYYNLGVVFLEQGKASQALAYLDKALEFDPEHEQALLNSAILLQELGRPELRKIARERLLKLLTKDESNERVHFNLGMLAMDDRNTDEAENWFRRAVHLKQDFRSALFNLALLLADDHRPLEAAPFLNQLVKYHPDHIKGLILLGDIYINNIKDLDAAENCYKRILQLDPVNIQGLHNLCVVYVERGKLLQAQACLFHAHQLAPSEEYIGRHLQIVQTRITRLRQSPDGSREKEVAFADYDPREFGGNPSSGSLQDPQLDFQLFQGIVNNDKESEHQEQQQHSASQGEVTGGTAEDMPTPLPQQELLNDGAPSPRQTSGDPVFIESEGMNDLELSQTLVDDDKPAPLPDPTRSHEREKAFDHATDSSRSRSSRSSTRPSTSVGIQSASVTPHHQAPRSNAPVIGQDLDDPSSGMS</sequence>
<reference evidence="21" key="2">
    <citation type="submission" date="2020-05" db="UniProtKB">
        <authorList>
            <consortium name="EnsemblMetazoa"/>
        </authorList>
    </citation>
    <scope>IDENTIFICATION</scope>
</reference>
<gene>
    <name evidence="20" type="ORF">ZHAS_00017880</name>
</gene>
<reference evidence="20 22" key="1">
    <citation type="journal article" date="2014" name="BMC Genomics">
        <title>Genome sequence of Anopheles sinensis provides insight into genetics basis of mosquito competence for malaria parasites.</title>
        <authorList>
            <person name="Zhou D."/>
            <person name="Zhang D."/>
            <person name="Ding G."/>
            <person name="Shi L."/>
            <person name="Hou Q."/>
            <person name="Ye Y."/>
            <person name="Xu Y."/>
            <person name="Zhou H."/>
            <person name="Xiong C."/>
            <person name="Li S."/>
            <person name="Yu J."/>
            <person name="Hong S."/>
            <person name="Yu X."/>
            <person name="Zou P."/>
            <person name="Chen C."/>
            <person name="Chang X."/>
            <person name="Wang W."/>
            <person name="Lv Y."/>
            <person name="Sun Y."/>
            <person name="Ma L."/>
            <person name="Shen B."/>
            <person name="Zhu C."/>
        </authorList>
    </citation>
    <scope>NUCLEOTIDE SEQUENCE [LARGE SCALE GENOMIC DNA]</scope>
</reference>
<feature type="repeat" description="TPR" evidence="16">
    <location>
        <begin position="418"/>
        <end position="451"/>
    </location>
</feature>
<evidence type="ECO:0000313" key="20">
    <source>
        <dbReference type="EMBL" id="KFB49856.1"/>
    </source>
</evidence>
<evidence type="ECO:0000256" key="13">
    <source>
        <dbReference type="ARBA" id="ARBA00023136"/>
    </source>
</evidence>
<dbReference type="SMART" id="SM00028">
    <property type="entry name" value="TPR"/>
    <property type="match status" value="8"/>
</dbReference>
<protein>
    <recommendedName>
        <fullName evidence="6">dolichyl-phosphate-mannose--protein mannosyltransferase</fullName>
        <ecNumber evidence="6">2.4.1.109</ecNumber>
    </recommendedName>
</protein>
<name>A0A084WI12_ANOSI</name>
<evidence type="ECO:0000256" key="14">
    <source>
        <dbReference type="ARBA" id="ARBA00045085"/>
    </source>
</evidence>
<dbReference type="PROSITE" id="PS50293">
    <property type="entry name" value="TPR_REGION"/>
    <property type="match status" value="2"/>
</dbReference>
<evidence type="ECO:0000256" key="11">
    <source>
        <dbReference type="ARBA" id="ARBA00022824"/>
    </source>
</evidence>
<dbReference type="SUPFAM" id="SSF48452">
    <property type="entry name" value="TPR-like"/>
    <property type="match status" value="2"/>
</dbReference>
<dbReference type="InterPro" id="IPR013618">
    <property type="entry name" value="TMTC_DUF1736"/>
</dbReference>
<accession>A0A084WI12</accession>
<dbReference type="STRING" id="74873.A0A084WI12"/>
<evidence type="ECO:0000256" key="4">
    <source>
        <dbReference type="ARBA" id="ARBA00004922"/>
    </source>
</evidence>
<dbReference type="UniPathway" id="UPA00378"/>
<evidence type="ECO:0000256" key="3">
    <source>
        <dbReference type="ARBA" id="ARBA00004240"/>
    </source>
</evidence>
<dbReference type="FunFam" id="1.25.40.10:FF:000239">
    <property type="entry name" value="Transmembrane and TPR repeat-containing protein 3"/>
    <property type="match status" value="1"/>
</dbReference>
<dbReference type="Pfam" id="PF08409">
    <property type="entry name" value="TMTC_DUF1736"/>
    <property type="match status" value="1"/>
</dbReference>